<evidence type="ECO:0000313" key="3">
    <source>
        <dbReference type="Ensembl" id="ENSSORP00005005880.1"/>
    </source>
</evidence>
<reference evidence="3" key="2">
    <citation type="submission" date="2025-08" db="UniProtKB">
        <authorList>
            <consortium name="Ensembl"/>
        </authorList>
    </citation>
    <scope>IDENTIFICATION</scope>
</reference>
<sequence>MVKNNKSRRRTKNNGKKKKKSGPDIPSITDLTPLDDPSESEDPTLLLKLMSTGQGQLGFSDRVYLLASILFQNNYLEKPAAQQVVSYGKERGVPFPEVKDEDMHRTAYELAFNALKYQQLLEDIMTDSVFYHDQMSLVAVMLYDFQDRKFLPREHKGEEEFIKEVRDVENYLLRFKTKLAASLARCRIKFDLLSIECILPESVKARQMRSSNLPLYAWVNPLKGSFDQVCSVLNSAGFVQVKSIGQLKGKTFCQDLHCADMLVFPAQMKAPLYSTKLLSNRKLIIQDKFCSLGPVAVCSLLPEEGDVLMAGCFSGFTVSRTASLIALKQKANCCDQSTVFVCVGDRTDTQTEELQLTITKMGCKNVKLMLQNFQSLDYGDKRLRKVCVVLLTPKCSVSAISNPVEFILQENGCNHLKAIYILFQSSSEFDVSAVRVF</sequence>
<dbReference type="PANTHER" id="PTHR14663:SF2">
    <property type="entry name" value="METHYLTRANSFERASE NSUN7-RELATED"/>
    <property type="match status" value="1"/>
</dbReference>
<reference evidence="3" key="1">
    <citation type="submission" date="2019-06" db="EMBL/GenBank/DDBJ databases">
        <authorList>
            <consortium name="Wellcome Sanger Institute Data Sharing"/>
        </authorList>
    </citation>
    <scope>NUCLEOTIDE SEQUENCE [LARGE SCALE GENOMIC DNA]</scope>
</reference>
<name>A0A672YMR4_9TELE</name>
<feature type="compositionally biased region" description="Basic residues" evidence="1">
    <location>
        <begin position="1"/>
        <end position="20"/>
    </location>
</feature>
<dbReference type="InterPro" id="IPR049561">
    <property type="entry name" value="NSUN5_7_fdxn-like"/>
</dbReference>
<proteinExistence type="predicted"/>
<evidence type="ECO:0000256" key="1">
    <source>
        <dbReference type="SAM" id="MobiDB-lite"/>
    </source>
</evidence>
<keyword evidence="4" id="KW-1185">Reference proteome</keyword>
<dbReference type="AlphaFoldDB" id="A0A672YMR4"/>
<accession>A0A672YMR4</accession>
<gene>
    <name evidence="3" type="primary">nsun7</name>
</gene>
<protein>
    <submittedName>
        <fullName evidence="3">NOP2/Sun RNA methyltransferase family member 7</fullName>
    </submittedName>
</protein>
<dbReference type="PANTHER" id="PTHR14663">
    <property type="entry name" value="METHYLTRANSFERASE NSUN7-RELATED"/>
    <property type="match status" value="1"/>
</dbReference>
<evidence type="ECO:0000259" key="2">
    <source>
        <dbReference type="Pfam" id="PF21148"/>
    </source>
</evidence>
<feature type="region of interest" description="Disordered" evidence="1">
    <location>
        <begin position="1"/>
        <end position="40"/>
    </location>
</feature>
<dbReference type="Proteomes" id="UP000472271">
    <property type="component" value="Chromosome 10"/>
</dbReference>
<dbReference type="Pfam" id="PF21148">
    <property type="entry name" value="NSUN5_fdxn-like"/>
    <property type="match status" value="1"/>
</dbReference>
<feature type="domain" description="NOL1/NOP2/NSUN 5/7 ferredoxin-like" evidence="2">
    <location>
        <begin position="214"/>
        <end position="286"/>
    </location>
</feature>
<organism evidence="3 4">
    <name type="scientific">Sphaeramia orbicularis</name>
    <name type="common">orbiculate cardinalfish</name>
    <dbReference type="NCBI Taxonomy" id="375764"/>
    <lineage>
        <taxon>Eukaryota</taxon>
        <taxon>Metazoa</taxon>
        <taxon>Chordata</taxon>
        <taxon>Craniata</taxon>
        <taxon>Vertebrata</taxon>
        <taxon>Euteleostomi</taxon>
        <taxon>Actinopterygii</taxon>
        <taxon>Neopterygii</taxon>
        <taxon>Teleostei</taxon>
        <taxon>Neoteleostei</taxon>
        <taxon>Acanthomorphata</taxon>
        <taxon>Gobiaria</taxon>
        <taxon>Kurtiformes</taxon>
        <taxon>Apogonoidei</taxon>
        <taxon>Apogonidae</taxon>
        <taxon>Apogoninae</taxon>
        <taxon>Sphaeramia</taxon>
    </lineage>
</organism>
<dbReference type="Gene3D" id="3.40.50.150">
    <property type="entry name" value="Vaccinia Virus protein VP39"/>
    <property type="match status" value="1"/>
</dbReference>
<dbReference type="InterPro" id="IPR042620">
    <property type="entry name" value="NSUN7"/>
</dbReference>
<dbReference type="InterPro" id="IPR029063">
    <property type="entry name" value="SAM-dependent_MTases_sf"/>
</dbReference>
<dbReference type="Gene3D" id="3.30.70.1170">
    <property type="entry name" value="Sun protein, domain 3"/>
    <property type="match status" value="1"/>
</dbReference>
<dbReference type="Ensembl" id="ENSSORT00005006130.1">
    <property type="protein sequence ID" value="ENSSORP00005005880.1"/>
    <property type="gene ID" value="ENSSORG00005003511.1"/>
</dbReference>
<evidence type="ECO:0000313" key="4">
    <source>
        <dbReference type="Proteomes" id="UP000472271"/>
    </source>
</evidence>
<reference evidence="3" key="3">
    <citation type="submission" date="2025-09" db="UniProtKB">
        <authorList>
            <consortium name="Ensembl"/>
        </authorList>
    </citation>
    <scope>IDENTIFICATION</scope>
</reference>